<proteinExistence type="predicted"/>
<evidence type="ECO:0000313" key="1">
    <source>
        <dbReference type="EMBL" id="TYK31679.1"/>
    </source>
</evidence>
<reference evidence="1 2" key="1">
    <citation type="submission" date="2019-08" db="EMBL/GenBank/DDBJ databases">
        <title>Draft genome sequences of two oriental melons (Cucumis melo L. var makuwa).</title>
        <authorList>
            <person name="Kwon S.-Y."/>
        </authorList>
    </citation>
    <scope>NUCLEOTIDE SEQUENCE [LARGE SCALE GENOMIC DNA]</scope>
    <source>
        <strain evidence="2">cv. Chang Bougi</strain>
        <tissue evidence="1">Leaf</tissue>
    </source>
</reference>
<sequence length="114" mass="12920">MRVHCSTCRTNPLDNLLQEQFHKGHGVPYCYTGSRSWIWANTSSRVASNDETLIETQEVSGKIMVSIVDGDDMAKITKMKEAMVDEFEIKDLGNVKYFLGMEVGRSKERISISQ</sequence>
<evidence type="ECO:0000313" key="2">
    <source>
        <dbReference type="Proteomes" id="UP000321947"/>
    </source>
</evidence>
<protein>
    <submittedName>
        <fullName evidence="1">Putative mitochondrial protein</fullName>
    </submittedName>
</protein>
<dbReference type="Proteomes" id="UP000321947">
    <property type="component" value="Unassembled WGS sequence"/>
</dbReference>
<dbReference type="AlphaFoldDB" id="A0A5D3E748"/>
<gene>
    <name evidence="1" type="ORF">E5676_scaffold398G00440</name>
</gene>
<accession>A0A5D3E748</accession>
<name>A0A5D3E748_CUCMM</name>
<comment type="caution">
    <text evidence="1">The sequence shown here is derived from an EMBL/GenBank/DDBJ whole genome shotgun (WGS) entry which is preliminary data.</text>
</comment>
<organism evidence="1 2">
    <name type="scientific">Cucumis melo var. makuwa</name>
    <name type="common">Oriental melon</name>
    <dbReference type="NCBI Taxonomy" id="1194695"/>
    <lineage>
        <taxon>Eukaryota</taxon>
        <taxon>Viridiplantae</taxon>
        <taxon>Streptophyta</taxon>
        <taxon>Embryophyta</taxon>
        <taxon>Tracheophyta</taxon>
        <taxon>Spermatophyta</taxon>
        <taxon>Magnoliopsida</taxon>
        <taxon>eudicotyledons</taxon>
        <taxon>Gunneridae</taxon>
        <taxon>Pentapetalae</taxon>
        <taxon>rosids</taxon>
        <taxon>fabids</taxon>
        <taxon>Cucurbitales</taxon>
        <taxon>Cucurbitaceae</taxon>
        <taxon>Benincaseae</taxon>
        <taxon>Cucumis</taxon>
    </lineage>
</organism>
<dbReference type="EMBL" id="SSTD01000026">
    <property type="protein sequence ID" value="TYK31679.1"/>
    <property type="molecule type" value="Genomic_DNA"/>
</dbReference>